<evidence type="ECO:0000313" key="2">
    <source>
        <dbReference type="EMBL" id="TEA09321.1"/>
    </source>
</evidence>
<dbReference type="RefSeq" id="WP_191986017.1">
    <property type="nucleotide sequence ID" value="NZ_PECK01000006.1"/>
</dbReference>
<sequence>MEPYRVDCDDLLNFVVKLQRFAERAEEATEDADKIIMSLHESWSGEAASAQMAHHQMWTRAASEMHGALDDLRKAAQFAHNNYTGAVQTNSEMWPKV</sequence>
<dbReference type="Proteomes" id="UP000295685">
    <property type="component" value="Unassembled WGS sequence"/>
</dbReference>
<evidence type="ECO:0008006" key="5">
    <source>
        <dbReference type="Google" id="ProtNLM"/>
    </source>
</evidence>
<dbReference type="AlphaFoldDB" id="A0A4R8SDR4"/>
<reference evidence="3 4" key="1">
    <citation type="journal article" date="2019" name="Sci. Rep.">
        <title>Extended insight into the Mycobacterium chelonae-abscessus complex through whole genome sequencing of Mycobacterium salmoniphilum outbreak and Mycobacterium salmoniphilum-like strains.</title>
        <authorList>
            <person name="Behra P.R.K."/>
            <person name="Das S."/>
            <person name="Pettersson B.M.F."/>
            <person name="Shirreff L."/>
            <person name="DuCote T."/>
            <person name="Jacobsson K.G."/>
            <person name="Ennis D.G."/>
            <person name="Kirsebom L.A."/>
        </authorList>
    </citation>
    <scope>NUCLEOTIDE SEQUENCE [LARGE SCALE GENOMIC DNA]</scope>
    <source>
        <strain evidence="2 3">CCUG 60883</strain>
        <strain evidence="1 4">CCUG 60885</strain>
    </source>
</reference>
<dbReference type="InterPro" id="IPR036689">
    <property type="entry name" value="ESAT-6-like_sf"/>
</dbReference>
<dbReference type="Gene3D" id="1.10.287.1060">
    <property type="entry name" value="ESAT-6-like"/>
    <property type="match status" value="1"/>
</dbReference>
<organism evidence="1 4">
    <name type="scientific">Mycobacteroides salmoniphilum</name>
    <dbReference type="NCBI Taxonomy" id="404941"/>
    <lineage>
        <taxon>Bacteria</taxon>
        <taxon>Bacillati</taxon>
        <taxon>Actinomycetota</taxon>
        <taxon>Actinomycetes</taxon>
        <taxon>Mycobacteriales</taxon>
        <taxon>Mycobacteriaceae</taxon>
        <taxon>Mycobacteroides</taxon>
    </lineage>
</organism>
<gene>
    <name evidence="2" type="ORF">CCUG60883_00082</name>
    <name evidence="1" type="ORF">CCUG60885_03141</name>
</gene>
<dbReference type="SUPFAM" id="SSF140453">
    <property type="entry name" value="EsxAB dimer-like"/>
    <property type="match status" value="1"/>
</dbReference>
<proteinExistence type="predicted"/>
<evidence type="ECO:0000313" key="3">
    <source>
        <dbReference type="Proteomes" id="UP000294844"/>
    </source>
</evidence>
<dbReference type="EMBL" id="PECK01000006">
    <property type="protein sequence ID" value="TDZ93538.1"/>
    <property type="molecule type" value="Genomic_DNA"/>
</dbReference>
<dbReference type="InterPro" id="IPR010310">
    <property type="entry name" value="T7SS_ESAT-6-like"/>
</dbReference>
<dbReference type="Proteomes" id="UP000294844">
    <property type="component" value="Unassembled WGS sequence"/>
</dbReference>
<dbReference type="Pfam" id="PF06013">
    <property type="entry name" value="WXG100"/>
    <property type="match status" value="1"/>
</dbReference>
<comment type="caution">
    <text evidence="1">The sequence shown here is derived from an EMBL/GenBank/DDBJ whole genome shotgun (WGS) entry which is preliminary data.</text>
</comment>
<dbReference type="EMBL" id="PECM01000001">
    <property type="protein sequence ID" value="TEA09321.1"/>
    <property type="molecule type" value="Genomic_DNA"/>
</dbReference>
<evidence type="ECO:0000313" key="4">
    <source>
        <dbReference type="Proteomes" id="UP000295685"/>
    </source>
</evidence>
<name>A0A4R8SDR4_9MYCO</name>
<evidence type="ECO:0000313" key="1">
    <source>
        <dbReference type="EMBL" id="TDZ93538.1"/>
    </source>
</evidence>
<protein>
    <recommendedName>
        <fullName evidence="5">ESAT-6-like protein</fullName>
    </recommendedName>
</protein>
<keyword evidence="3" id="KW-1185">Reference proteome</keyword>
<accession>A0A4R8SDR4</accession>